<evidence type="ECO:0000313" key="6">
    <source>
        <dbReference type="EMBL" id="AAI15120.1"/>
    </source>
</evidence>
<reference evidence="7" key="3">
    <citation type="journal article" date="2013" name="Nature">
        <title>The zebrafish reference genome sequence and its relationship to the human genome.</title>
        <authorList>
            <consortium name="Genome Reference Consortium Zebrafish"/>
            <person name="Howe K."/>
            <person name="Clark M.D."/>
            <person name="Torroja C.F."/>
            <person name="Torrance J."/>
            <person name="Berthelot C."/>
            <person name="Muffato M."/>
            <person name="Collins J.E."/>
            <person name="Humphray S."/>
            <person name="McLaren K."/>
            <person name="Matthews L."/>
            <person name="McLaren S."/>
            <person name="Sealy I."/>
            <person name="Caccamo M."/>
            <person name="Churcher C."/>
            <person name="Scott C."/>
            <person name="Barrett J.C."/>
            <person name="Koch R."/>
            <person name="Rauch G.J."/>
            <person name="White S."/>
            <person name="Chow W."/>
            <person name="Kilian B."/>
            <person name="Quintais L.T."/>
            <person name="Guerra-Assuncao J.A."/>
            <person name="Zhou Y."/>
            <person name="Gu Y."/>
            <person name="Yen J."/>
            <person name="Vogel J.H."/>
            <person name="Eyre T."/>
            <person name="Redmond S."/>
            <person name="Banerjee R."/>
            <person name="Chi J."/>
            <person name="Fu B."/>
            <person name="Langley E."/>
            <person name="Maguire S.F."/>
            <person name="Laird G.K."/>
            <person name="Lloyd D."/>
            <person name="Kenyon E."/>
            <person name="Donaldson S."/>
            <person name="Sehra H."/>
            <person name="Almeida-King J."/>
            <person name="Loveland J."/>
            <person name="Trevanion S."/>
            <person name="Jones M."/>
            <person name="Quail M."/>
            <person name="Willey D."/>
            <person name="Hunt A."/>
            <person name="Burton J."/>
            <person name="Sims S."/>
            <person name="McLay K."/>
            <person name="Plumb B."/>
            <person name="Davis J."/>
            <person name="Clee C."/>
            <person name="Oliver K."/>
            <person name="Clark R."/>
            <person name="Riddle C."/>
            <person name="Elliot D."/>
            <person name="Eliott D."/>
            <person name="Threadgold G."/>
            <person name="Harden G."/>
            <person name="Ware D."/>
            <person name="Begum S."/>
            <person name="Mortimore B."/>
            <person name="Mortimer B."/>
            <person name="Kerry G."/>
            <person name="Heath P."/>
            <person name="Phillimore B."/>
            <person name="Tracey A."/>
            <person name="Corby N."/>
            <person name="Dunn M."/>
            <person name="Johnson C."/>
            <person name="Wood J."/>
            <person name="Clark S."/>
            <person name="Pelan S."/>
            <person name="Griffiths G."/>
            <person name="Smith M."/>
            <person name="Glithero R."/>
            <person name="Howden P."/>
            <person name="Barker N."/>
            <person name="Lloyd C."/>
            <person name="Stevens C."/>
            <person name="Harley J."/>
            <person name="Holt K."/>
            <person name="Panagiotidis G."/>
            <person name="Lovell J."/>
            <person name="Beasley H."/>
            <person name="Henderson C."/>
            <person name="Gordon D."/>
            <person name="Auger K."/>
            <person name="Wright D."/>
            <person name="Collins J."/>
            <person name="Raisen C."/>
            <person name="Dyer L."/>
            <person name="Leung K."/>
            <person name="Robertson L."/>
            <person name="Ambridge K."/>
            <person name="Leongamornlert D."/>
            <person name="McGuire S."/>
            <person name="Gilderthorp R."/>
            <person name="Griffiths C."/>
            <person name="Manthravadi D."/>
            <person name="Nichol S."/>
            <person name="Barker G."/>
            <person name="Whitehead S."/>
            <person name="Kay M."/>
            <person name="Brown J."/>
            <person name="Murnane C."/>
            <person name="Gray E."/>
            <person name="Humphries M."/>
            <person name="Sycamore N."/>
            <person name="Barker D."/>
            <person name="Saunders D."/>
            <person name="Wallis J."/>
            <person name="Babbage A."/>
            <person name="Hammond S."/>
            <person name="Mashreghi-Mohammadi M."/>
            <person name="Barr L."/>
            <person name="Martin S."/>
            <person name="Wray P."/>
            <person name="Ellington A."/>
            <person name="Matthews N."/>
            <person name="Ellwood M."/>
            <person name="Woodmansey R."/>
            <person name="Clark G."/>
            <person name="Cooper J."/>
            <person name="Cooper J."/>
            <person name="Tromans A."/>
            <person name="Grafham D."/>
            <person name="Skuce C."/>
            <person name="Pandian R."/>
            <person name="Andrews R."/>
            <person name="Harrison E."/>
            <person name="Kimberley A."/>
            <person name="Garnett J."/>
            <person name="Fosker N."/>
            <person name="Hall R."/>
            <person name="Garner P."/>
            <person name="Kelly D."/>
            <person name="Bird C."/>
            <person name="Palmer S."/>
            <person name="Gehring I."/>
            <person name="Berger A."/>
            <person name="Dooley C.M."/>
            <person name="Ersan-Urun Z."/>
            <person name="Eser C."/>
            <person name="Geiger H."/>
            <person name="Geisler M."/>
            <person name="Karotki L."/>
            <person name="Kirn A."/>
            <person name="Konantz J."/>
            <person name="Konantz M."/>
            <person name="Oberlander M."/>
            <person name="Rudolph-Geiger S."/>
            <person name="Teucke M."/>
            <person name="Lanz C."/>
            <person name="Raddatz G."/>
            <person name="Osoegawa K."/>
            <person name="Zhu B."/>
            <person name="Rapp A."/>
            <person name="Widaa S."/>
            <person name="Langford C."/>
            <person name="Yang F."/>
            <person name="Schuster S.C."/>
            <person name="Carter N.P."/>
            <person name="Harrow J."/>
            <person name="Ning Z."/>
            <person name="Herrero J."/>
            <person name="Searle S.M."/>
            <person name="Enright A."/>
            <person name="Geisler R."/>
            <person name="Plasterk R.H."/>
            <person name="Lee C."/>
            <person name="Westerfield M."/>
            <person name="de Jong P.J."/>
            <person name="Zon L.I."/>
            <person name="Postlethwait J.H."/>
            <person name="Nusslein-Volhard C."/>
            <person name="Hubbard T.J."/>
            <person name="Roest Crollius H."/>
            <person name="Rogers J."/>
            <person name="Stemple D.L."/>
        </authorList>
    </citation>
    <scope>NUCLEOTIDE SEQUENCE [LARGE SCALE GENOMIC DNA]</scope>
</reference>
<dbReference type="KEGG" id="dre:449685"/>
<evidence type="ECO:0000259" key="5">
    <source>
        <dbReference type="PROSITE" id="PS50228"/>
    </source>
</evidence>
<keyword evidence="2" id="KW-0430">Lectin</keyword>
<dbReference type="PANTHER" id="PTHR46780">
    <property type="entry name" value="PROTEIN EVA-1"/>
    <property type="match status" value="1"/>
</dbReference>
<proteinExistence type="evidence at protein level"/>
<evidence type="ECO:0007829" key="10">
    <source>
        <dbReference type="PeptideAtlas" id="Q1RM63"/>
    </source>
</evidence>
<dbReference type="InterPro" id="IPR043159">
    <property type="entry name" value="Lectin_gal-bd_sf"/>
</dbReference>
<feature type="domain" description="SUEL-type lectin" evidence="5">
    <location>
        <begin position="125"/>
        <end position="216"/>
    </location>
</feature>
<sequence>MLFLSVLLNLVQMNSRLLIPTVTVNTCEGSVLHLNCDTGTIHITAANYGRTDKITCSAGRPFNEVQYTNCHTPSALAIVSQSCNGRKICDVSVSNEVFTDPCFGTYKYLSTLYSCRLSLIRSVTACEGTNAVLKCGVGSYIQVESTNYGRTDSSTCSAGRPASQLTKTNCFSSTSDTVVADACNRKNTCTVSASNDVFGDPCYVTYKYLYITYICESGSALL</sequence>
<protein>
    <submittedName>
        <fullName evidence="8">Uncharacterized protein LOC449685 precursor</fullName>
    </submittedName>
    <submittedName>
        <fullName evidence="6">Zgc:136410</fullName>
    </submittedName>
</protein>
<dbReference type="Pfam" id="PF02140">
    <property type="entry name" value="SUEL_Lectin"/>
    <property type="match status" value="2"/>
</dbReference>
<feature type="domain" description="SUEL-type lectin" evidence="5">
    <location>
        <begin position="26"/>
        <end position="116"/>
    </location>
</feature>
<gene>
    <name evidence="8" type="primary">im:6908808</name>
    <name evidence="6 8 9" type="ORF">zgc:136410</name>
</gene>
<evidence type="ECO:0000313" key="8">
    <source>
        <dbReference type="RefSeq" id="NP_001035384.1"/>
    </source>
</evidence>
<evidence type="ECO:0000256" key="2">
    <source>
        <dbReference type="ARBA" id="ARBA00022734"/>
    </source>
</evidence>
<dbReference type="Proteomes" id="UP000000437">
    <property type="component" value="Chromosome 21"/>
</dbReference>
<keyword evidence="10" id="KW-1267">Proteomics identification</keyword>
<evidence type="ECO:0000256" key="3">
    <source>
        <dbReference type="ARBA" id="ARBA00022737"/>
    </source>
</evidence>
<accession>Q1RM63</accession>
<dbReference type="CDD" id="cd22836">
    <property type="entry name" value="Gal_Rha_Lectin_RBL_rpt2"/>
    <property type="match status" value="2"/>
</dbReference>
<keyword evidence="3" id="KW-0677">Repeat</keyword>
<reference evidence="8" key="1">
    <citation type="journal article" date="2002" name="Proc. Natl. Acad. Sci. U.S.A.">
        <title>Generation and initial analysis of more than 15,000 full-length human and mouse cDNA sequences.</title>
        <authorList>
            <consortium name="Mammalian Gene Collection Program Team"/>
            <person name="Strausberg R.L."/>
            <person name="Feingold E.A."/>
            <person name="Grouse L.H."/>
            <person name="Derge J.G."/>
            <person name="Klausner R.D."/>
            <person name="Collins F.S."/>
            <person name="Wagner L."/>
            <person name="Shenmen C.M."/>
            <person name="Schuler G.D."/>
            <person name="Altschul S.F."/>
            <person name="Zeeberg B."/>
            <person name="Buetow K.H."/>
            <person name="Schaefer C.F."/>
            <person name="Bhat N.K."/>
            <person name="Hopkins R.F."/>
            <person name="Jordan H."/>
            <person name="Moore T."/>
            <person name="Max S.I."/>
            <person name="Wang J."/>
            <person name="Hsieh F."/>
            <person name="Diatchenko L."/>
            <person name="Marusina K."/>
            <person name="Farmer A.A."/>
            <person name="Rubin G.M."/>
            <person name="Hong L."/>
            <person name="Stapleton M."/>
            <person name="Soares M.B."/>
            <person name="Bonaldo M.F."/>
            <person name="Casavant T.L."/>
            <person name="Scheetz T.E."/>
            <person name="Brownstein M.J."/>
            <person name="Usdin T.B."/>
            <person name="Toshiyuki S."/>
            <person name="Carninci P."/>
            <person name="Prange C."/>
            <person name="Raha S.S."/>
            <person name="Loquellano N.A."/>
            <person name="Peters G.J."/>
            <person name="Abramson R.D."/>
            <person name="Mullahy S.J."/>
            <person name="Bosak S.A."/>
            <person name="McEwan P.J."/>
            <person name="McKernan K.J."/>
            <person name="Malek J.A."/>
            <person name="Gunaratne P.H."/>
            <person name="Richards S."/>
            <person name="Worley K.C."/>
            <person name="Hale S."/>
            <person name="Garcia A.M."/>
            <person name="Gay L.J."/>
            <person name="Hulyk S.W."/>
            <person name="Villalon D.K."/>
            <person name="Muzny D.M."/>
            <person name="Sodergren E.J."/>
            <person name="Lu X."/>
            <person name="Gibbs R.A."/>
            <person name="Fahey J."/>
            <person name="Helton E."/>
            <person name="Ketteman M."/>
            <person name="Madan A."/>
            <person name="Rodrigues S."/>
            <person name="Sanchez A."/>
            <person name="Whiting M."/>
            <person name="Madan A."/>
            <person name="Young A.C."/>
            <person name="Shevchenko Y."/>
            <person name="Bouffard G.G."/>
            <person name="Blakesley R.W."/>
            <person name="Touchman J.W."/>
            <person name="Green E.D."/>
            <person name="Dickson M.C."/>
            <person name="Rodriguez A.C."/>
            <person name="Grimwood J."/>
            <person name="Schmutz J."/>
            <person name="Myers R.M."/>
            <person name="Butterfield Y.S."/>
            <person name="Krzywinski M.I."/>
            <person name="Skalska U."/>
            <person name="Smailus D.E."/>
            <person name="Schnerch A."/>
            <person name="Schein J.E."/>
            <person name="Jones S.J."/>
            <person name="Marra M.A."/>
        </authorList>
    </citation>
    <scope>NUCLEOTIDE SEQUENCE</scope>
</reference>
<dbReference type="RefSeq" id="NP_001035384.1">
    <property type="nucleotide sequence ID" value="NM_001040294.2"/>
</dbReference>
<name>Q1RM63_DANRE</name>
<reference evidence="6" key="2">
    <citation type="submission" date="2006-04" db="EMBL/GenBank/DDBJ databases">
        <authorList>
            <consortium name="NIH - Zebrafish Gene Collection (ZGC) project"/>
        </authorList>
    </citation>
    <scope>NUCLEOTIDE SEQUENCE [LARGE SCALE MRNA]</scope>
    <source>
        <tissue evidence="6">Larvae</tissue>
    </source>
</reference>
<dbReference type="AGR" id="ZFIN:ZDB-GENE-060421-6071"/>
<keyword evidence="4 8" id="KW-0732">Signal</keyword>
<organism evidence="6">
    <name type="scientific">Danio rerio</name>
    <name type="common">Zebrafish</name>
    <name type="synonym">Brachydanio rerio</name>
    <dbReference type="NCBI Taxonomy" id="7955"/>
    <lineage>
        <taxon>Eukaryota</taxon>
        <taxon>Metazoa</taxon>
        <taxon>Chordata</taxon>
        <taxon>Craniata</taxon>
        <taxon>Vertebrata</taxon>
        <taxon>Euteleostomi</taxon>
        <taxon>Actinopterygii</taxon>
        <taxon>Neopterygii</taxon>
        <taxon>Teleostei</taxon>
        <taxon>Ostariophysi</taxon>
        <taxon>Cypriniformes</taxon>
        <taxon>Danionidae</taxon>
        <taxon>Danioninae</taxon>
        <taxon>Danio</taxon>
    </lineage>
</organism>
<dbReference type="FunFam" id="2.60.120.740:FF:000003">
    <property type="entry name" value="Protein eva-1 homolog C"/>
    <property type="match status" value="2"/>
</dbReference>
<dbReference type="Gene3D" id="2.60.120.740">
    <property type="match status" value="2"/>
</dbReference>
<dbReference type="InterPro" id="IPR000922">
    <property type="entry name" value="Lectin_gal-bd_dom"/>
</dbReference>
<dbReference type="EMBL" id="BC115119">
    <property type="protein sequence ID" value="AAI15120.1"/>
    <property type="molecule type" value="mRNA"/>
</dbReference>
<dbReference type="GeneID" id="449685"/>
<dbReference type="GO" id="GO:0030246">
    <property type="term" value="F:carbohydrate binding"/>
    <property type="evidence" value="ECO:0007669"/>
    <property type="project" value="UniProtKB-KW"/>
</dbReference>
<evidence type="ECO:0000313" key="9">
    <source>
        <dbReference type="ZFIN" id="ZDB-GENE-060421-6071"/>
    </source>
</evidence>
<evidence type="ECO:0000256" key="1">
    <source>
        <dbReference type="ARBA" id="ARBA00022546"/>
    </source>
</evidence>
<reference evidence="8" key="4">
    <citation type="submission" date="2025-04" db="UniProtKB">
        <authorList>
            <consortium name="RefSeq"/>
        </authorList>
    </citation>
    <scope>IDENTIFICATION</scope>
</reference>
<keyword evidence="1" id="KW-0348">Hemagglutinin</keyword>
<feature type="chain" id="PRO_5035034451" evidence="4 8">
    <location>
        <begin position="17"/>
        <end position="222"/>
    </location>
</feature>
<dbReference type="ZFIN" id="ZDB-GENE-060421-6071">
    <property type="gene designation" value="zgc:136410"/>
</dbReference>
<evidence type="ECO:0000256" key="4">
    <source>
        <dbReference type="SAM" id="SignalP"/>
    </source>
</evidence>
<keyword evidence="7" id="KW-1185">Reference proteome</keyword>
<dbReference type="AlphaFoldDB" id="Q1RM63"/>
<feature type="signal peptide" evidence="4">
    <location>
        <begin position="1"/>
        <end position="16"/>
    </location>
</feature>
<dbReference type="PROSITE" id="PS50228">
    <property type="entry name" value="SUEL_LECTIN"/>
    <property type="match status" value="2"/>
</dbReference>
<evidence type="ECO:0000313" key="7">
    <source>
        <dbReference type="Proteomes" id="UP000000437"/>
    </source>
</evidence>
<dbReference type="OrthoDB" id="1100386at2759"/>